<dbReference type="PANTHER" id="PTHR41523">
    <property type="entry name" value="TWO-COMPONENT SYSTEM SENSOR PROTEIN"/>
    <property type="match status" value="1"/>
</dbReference>
<dbReference type="Gene3D" id="1.25.40.10">
    <property type="entry name" value="Tetratricopeptide repeat domain"/>
    <property type="match status" value="2"/>
</dbReference>
<dbReference type="SMART" id="SM00387">
    <property type="entry name" value="HATPase_c"/>
    <property type="match status" value="1"/>
</dbReference>
<comment type="catalytic activity">
    <reaction evidence="1">
        <text>ATP + protein L-histidine = ADP + protein N-phospho-L-histidine.</text>
        <dbReference type="EC" id="2.7.13.3"/>
    </reaction>
</comment>
<evidence type="ECO:0000256" key="2">
    <source>
        <dbReference type="ARBA" id="ARBA00012438"/>
    </source>
</evidence>
<keyword evidence="9" id="KW-1133">Transmembrane helix</keyword>
<dbReference type="InterPro" id="IPR005467">
    <property type="entry name" value="His_kinase_dom"/>
</dbReference>
<dbReference type="GO" id="GO:0004673">
    <property type="term" value="F:protein histidine kinase activity"/>
    <property type="evidence" value="ECO:0007669"/>
    <property type="project" value="UniProtKB-EC"/>
</dbReference>
<keyword evidence="7" id="KW-0067">ATP-binding</keyword>
<dbReference type="EC" id="2.7.13.3" evidence="2"/>
<dbReference type="Pfam" id="PF02518">
    <property type="entry name" value="HATPase_c"/>
    <property type="match status" value="1"/>
</dbReference>
<proteinExistence type="predicted"/>
<name>A0A644WUL6_9ZZZZ</name>
<dbReference type="PROSITE" id="PS50109">
    <property type="entry name" value="HIS_KIN"/>
    <property type="match status" value="1"/>
</dbReference>
<keyword evidence="4" id="KW-0808">Transferase</keyword>
<protein>
    <recommendedName>
        <fullName evidence="2">histidine kinase</fullName>
        <ecNumber evidence="2">2.7.13.3</ecNumber>
    </recommendedName>
</protein>
<organism evidence="11">
    <name type="scientific">bioreactor metagenome</name>
    <dbReference type="NCBI Taxonomy" id="1076179"/>
    <lineage>
        <taxon>unclassified sequences</taxon>
        <taxon>metagenomes</taxon>
        <taxon>ecological metagenomes</taxon>
    </lineage>
</organism>
<evidence type="ECO:0000256" key="4">
    <source>
        <dbReference type="ARBA" id="ARBA00022679"/>
    </source>
</evidence>
<evidence type="ECO:0000313" key="11">
    <source>
        <dbReference type="EMBL" id="MPM07449.1"/>
    </source>
</evidence>
<dbReference type="InterPro" id="IPR003594">
    <property type="entry name" value="HATPase_dom"/>
</dbReference>
<feature type="transmembrane region" description="Helical" evidence="9">
    <location>
        <begin position="409"/>
        <end position="429"/>
    </location>
</feature>
<evidence type="ECO:0000256" key="3">
    <source>
        <dbReference type="ARBA" id="ARBA00022553"/>
    </source>
</evidence>
<evidence type="ECO:0000256" key="7">
    <source>
        <dbReference type="ARBA" id="ARBA00022840"/>
    </source>
</evidence>
<dbReference type="SUPFAM" id="SSF55874">
    <property type="entry name" value="ATPase domain of HSP90 chaperone/DNA topoisomerase II/histidine kinase"/>
    <property type="match status" value="1"/>
</dbReference>
<evidence type="ECO:0000256" key="8">
    <source>
        <dbReference type="SAM" id="Coils"/>
    </source>
</evidence>
<dbReference type="InterPro" id="IPR036890">
    <property type="entry name" value="HATPase_C_sf"/>
</dbReference>
<dbReference type="InterPro" id="IPR011495">
    <property type="entry name" value="Sig_transdc_His_kin_sub2_dim/P"/>
</dbReference>
<dbReference type="GO" id="GO:0005524">
    <property type="term" value="F:ATP binding"/>
    <property type="evidence" value="ECO:0007669"/>
    <property type="project" value="UniProtKB-KW"/>
</dbReference>
<dbReference type="EMBL" id="VSSQ01001336">
    <property type="protein sequence ID" value="MPM07449.1"/>
    <property type="molecule type" value="Genomic_DNA"/>
</dbReference>
<dbReference type="InterPro" id="IPR011990">
    <property type="entry name" value="TPR-like_helical_dom_sf"/>
</dbReference>
<dbReference type="AlphaFoldDB" id="A0A644WUL6"/>
<dbReference type="SMART" id="SM00028">
    <property type="entry name" value="TPR"/>
    <property type="match status" value="6"/>
</dbReference>
<comment type="caution">
    <text evidence="11">The sequence shown here is derived from an EMBL/GenBank/DDBJ whole genome shotgun (WGS) entry which is preliminary data.</text>
</comment>
<keyword evidence="9" id="KW-0472">Membrane</keyword>
<reference evidence="11" key="1">
    <citation type="submission" date="2019-08" db="EMBL/GenBank/DDBJ databases">
        <authorList>
            <person name="Kucharzyk K."/>
            <person name="Murdoch R.W."/>
            <person name="Higgins S."/>
            <person name="Loffler F."/>
        </authorList>
    </citation>
    <scope>NUCLEOTIDE SEQUENCE</scope>
</reference>
<feature type="domain" description="Histidine kinase" evidence="10">
    <location>
        <begin position="455"/>
        <end position="637"/>
    </location>
</feature>
<dbReference type="InterPro" id="IPR019734">
    <property type="entry name" value="TPR_rpt"/>
</dbReference>
<evidence type="ECO:0000256" key="6">
    <source>
        <dbReference type="ARBA" id="ARBA00022777"/>
    </source>
</evidence>
<keyword evidence="3" id="KW-0597">Phosphoprotein</keyword>
<keyword evidence="9" id="KW-0812">Transmembrane</keyword>
<dbReference type="SUPFAM" id="SSF48452">
    <property type="entry name" value="TPR-like"/>
    <property type="match status" value="2"/>
</dbReference>
<evidence type="ECO:0000256" key="5">
    <source>
        <dbReference type="ARBA" id="ARBA00022741"/>
    </source>
</evidence>
<dbReference type="PROSITE" id="PS50005">
    <property type="entry name" value="TPR"/>
    <property type="match status" value="2"/>
</dbReference>
<gene>
    <name evidence="11" type="ORF">SDC9_53755</name>
</gene>
<accession>A0A644WUL6</accession>
<dbReference type="Gene3D" id="3.30.565.10">
    <property type="entry name" value="Histidine kinase-like ATPase, C-terminal domain"/>
    <property type="match status" value="1"/>
</dbReference>
<dbReference type="Gene3D" id="3.30.450.20">
    <property type="entry name" value="PAS domain"/>
    <property type="match status" value="1"/>
</dbReference>
<feature type="coiled-coil region" evidence="8">
    <location>
        <begin position="376"/>
        <end position="403"/>
    </location>
</feature>
<dbReference type="PANTHER" id="PTHR41523:SF8">
    <property type="entry name" value="ETHYLENE RESPONSE SENSOR PROTEIN"/>
    <property type="match status" value="1"/>
</dbReference>
<dbReference type="Pfam" id="PF07568">
    <property type="entry name" value="HisKA_2"/>
    <property type="match status" value="1"/>
</dbReference>
<evidence type="ECO:0000256" key="9">
    <source>
        <dbReference type="SAM" id="Phobius"/>
    </source>
</evidence>
<dbReference type="Pfam" id="PF13432">
    <property type="entry name" value="TPR_16"/>
    <property type="match status" value="1"/>
</dbReference>
<evidence type="ECO:0000256" key="1">
    <source>
        <dbReference type="ARBA" id="ARBA00000085"/>
    </source>
</evidence>
<keyword evidence="8" id="KW-0175">Coiled coil</keyword>
<keyword evidence="5" id="KW-0547">Nucleotide-binding</keyword>
<dbReference type="Pfam" id="PF13424">
    <property type="entry name" value="TPR_12"/>
    <property type="match status" value="2"/>
</dbReference>
<keyword evidence="6" id="KW-0418">Kinase</keyword>
<evidence type="ECO:0000259" key="10">
    <source>
        <dbReference type="PROSITE" id="PS50109"/>
    </source>
</evidence>
<sequence length="649" mass="75071">MRNFSNLVLTFVITFIAASQLYGQNRQTIDSLFREIKTEKSENQKAFLYSLIAEQYYSNYPDSALKYSYMGMFYSYRNHNVSDLAYFHNLIGVIFKNKSEYDSALYHFDEAIKLNEIDTFYRGVAANLNNIGQVYLMKADYDKALDSYLKSLEIFEKFNDTLNIGELHSNIGALMIKINEFDAAEEHFKLSRKQYIMAGAKLQEAWILYDLGNLKLKSGELDEALLYFTESARVWKSFDRIKGYYNCVMRIGEVLMQKNNYGEAENLFSQALGKFSGIDNQQGIAEALMLLGRAQFHQNKLRFAVENQKKAIQLSDHFDSKQMKLDLYFDIYQTYKSLRSADSALYYLERYKQLNDTVFSESRNQLIAEYQTKLNLNNKETIIKQLEDEKQRQELINENILLQSQKRQLGIYALAFVIVISILFVFSLFRRHKKTNKLNKELEASLKEREVLVREVHHRVKNNLQIISSLLNLQSEKTEGSNAKEILQLSQSRIEAMSMIHENLYKSSNLSEISFRDYINNLCEYIEISFNLSGKGVSLSLDIDEIEVDIDQLVPCGLIINELVTNSIKHAFVNVSNGEIKIGCHANENLIRIEIKDNGPGLPENFNLAETKSLGMRLAQGLARQLKSELHFGNHNGFVAWFEFNSIKR</sequence>